<reference evidence="2" key="1">
    <citation type="submission" date="2020-03" db="EMBL/GenBank/DDBJ databases">
        <authorList>
            <person name="Weist P."/>
        </authorList>
    </citation>
    <scope>NUCLEOTIDE SEQUENCE</scope>
</reference>
<dbReference type="Proteomes" id="UP001153269">
    <property type="component" value="Unassembled WGS sequence"/>
</dbReference>
<evidence type="ECO:0000313" key="2">
    <source>
        <dbReference type="EMBL" id="CAB1445482.1"/>
    </source>
</evidence>
<evidence type="ECO:0000313" key="3">
    <source>
        <dbReference type="Proteomes" id="UP001153269"/>
    </source>
</evidence>
<organism evidence="2 3">
    <name type="scientific">Pleuronectes platessa</name>
    <name type="common">European plaice</name>
    <dbReference type="NCBI Taxonomy" id="8262"/>
    <lineage>
        <taxon>Eukaryota</taxon>
        <taxon>Metazoa</taxon>
        <taxon>Chordata</taxon>
        <taxon>Craniata</taxon>
        <taxon>Vertebrata</taxon>
        <taxon>Euteleostomi</taxon>
        <taxon>Actinopterygii</taxon>
        <taxon>Neopterygii</taxon>
        <taxon>Teleostei</taxon>
        <taxon>Neoteleostei</taxon>
        <taxon>Acanthomorphata</taxon>
        <taxon>Carangaria</taxon>
        <taxon>Pleuronectiformes</taxon>
        <taxon>Pleuronectoidei</taxon>
        <taxon>Pleuronectidae</taxon>
        <taxon>Pleuronectes</taxon>
    </lineage>
</organism>
<feature type="compositionally biased region" description="Acidic residues" evidence="1">
    <location>
        <begin position="182"/>
        <end position="196"/>
    </location>
</feature>
<dbReference type="EMBL" id="CADEAL010003668">
    <property type="protein sequence ID" value="CAB1445482.1"/>
    <property type="molecule type" value="Genomic_DNA"/>
</dbReference>
<dbReference type="AlphaFoldDB" id="A0A9N7Z1I5"/>
<feature type="region of interest" description="Disordered" evidence="1">
    <location>
        <begin position="221"/>
        <end position="244"/>
    </location>
</feature>
<feature type="region of interest" description="Disordered" evidence="1">
    <location>
        <begin position="172"/>
        <end position="205"/>
    </location>
</feature>
<name>A0A9N7Z1I5_PLEPL</name>
<comment type="caution">
    <text evidence="2">The sequence shown here is derived from an EMBL/GenBank/DDBJ whole genome shotgun (WGS) entry which is preliminary data.</text>
</comment>
<gene>
    <name evidence="2" type="ORF">PLEPLA_LOCUS33213</name>
</gene>
<protein>
    <submittedName>
        <fullName evidence="2">Uncharacterized protein</fullName>
    </submittedName>
</protein>
<accession>A0A9N7Z1I5</accession>
<sequence length="244" mass="27005">MPFACACDGDGSKAQWRLCGNMGFVVPPCLHGPGIGGRMNAGLAHAENVTAEGGSRVRPAAAEISSVMSEERAAAKVRKRVVIPHQTRPAACILTVTFIHAHWRERGGEGRHGYSPPSSVCQWCGWYQLMFRSAQGLCFISAARHIDRTSVAQRSSGFFSCTFGREHPIRRLQSRMGHEISREEEEEEEAEEEEAEREGSGLSCGTNRYLWNPRLEYKIQPGVHSLPPEEENVAGSPETSKRRE</sequence>
<keyword evidence="3" id="KW-1185">Reference proteome</keyword>
<evidence type="ECO:0000256" key="1">
    <source>
        <dbReference type="SAM" id="MobiDB-lite"/>
    </source>
</evidence>
<proteinExistence type="predicted"/>